<name>A0A9D2M4L2_9FIRM</name>
<dbReference type="Pfam" id="PF04070">
    <property type="entry name" value="DUF378"/>
    <property type="match status" value="1"/>
</dbReference>
<evidence type="ECO:0000313" key="2">
    <source>
        <dbReference type="EMBL" id="HJB40559.1"/>
    </source>
</evidence>
<keyword evidence="1" id="KW-0472">Membrane</keyword>
<keyword evidence="1" id="KW-1133">Transmembrane helix</keyword>
<dbReference type="EMBL" id="DWYA01000080">
    <property type="protein sequence ID" value="HJB40559.1"/>
    <property type="molecule type" value="Genomic_DNA"/>
</dbReference>
<evidence type="ECO:0000256" key="1">
    <source>
        <dbReference type="SAM" id="Phobius"/>
    </source>
</evidence>
<dbReference type="Proteomes" id="UP000824209">
    <property type="component" value="Unassembled WGS sequence"/>
</dbReference>
<protein>
    <submittedName>
        <fullName evidence="2">DUF378 domain-containing protein</fullName>
    </submittedName>
</protein>
<dbReference type="PANTHER" id="PTHR37304">
    <property type="entry name" value="MEMBRANE PROTEIN-RELATED"/>
    <property type="match status" value="1"/>
</dbReference>
<feature type="transmembrane region" description="Helical" evidence="1">
    <location>
        <begin position="7"/>
        <end position="34"/>
    </location>
</feature>
<keyword evidence="1" id="KW-0812">Transmembrane</keyword>
<proteinExistence type="predicted"/>
<dbReference type="AlphaFoldDB" id="A0A9D2M4L2"/>
<sequence length="73" mass="7635">MNIFYKVCIALIIVGGINWGLIGLFGFNAVGWLLGGSASFFSRAVFTVVGAAALASIPALFSMHADTPPTQNM</sequence>
<comment type="caution">
    <text evidence="2">The sequence shown here is derived from an EMBL/GenBank/DDBJ whole genome shotgun (WGS) entry which is preliminary data.</text>
</comment>
<organism evidence="2 3">
    <name type="scientific">Candidatus Ruthenibacterium avium</name>
    <dbReference type="NCBI Taxonomy" id="2838751"/>
    <lineage>
        <taxon>Bacteria</taxon>
        <taxon>Bacillati</taxon>
        <taxon>Bacillota</taxon>
        <taxon>Clostridia</taxon>
        <taxon>Eubacteriales</taxon>
        <taxon>Oscillospiraceae</taxon>
        <taxon>Ruthenibacterium</taxon>
    </lineage>
</organism>
<reference evidence="2" key="1">
    <citation type="journal article" date="2021" name="PeerJ">
        <title>Extensive microbial diversity within the chicken gut microbiome revealed by metagenomics and culture.</title>
        <authorList>
            <person name="Gilroy R."/>
            <person name="Ravi A."/>
            <person name="Getino M."/>
            <person name="Pursley I."/>
            <person name="Horton D.L."/>
            <person name="Alikhan N.F."/>
            <person name="Baker D."/>
            <person name="Gharbi K."/>
            <person name="Hall N."/>
            <person name="Watson M."/>
            <person name="Adriaenssens E.M."/>
            <person name="Foster-Nyarko E."/>
            <person name="Jarju S."/>
            <person name="Secka A."/>
            <person name="Antonio M."/>
            <person name="Oren A."/>
            <person name="Chaudhuri R.R."/>
            <person name="La Ragione R."/>
            <person name="Hildebrand F."/>
            <person name="Pallen M.J."/>
        </authorList>
    </citation>
    <scope>NUCLEOTIDE SEQUENCE</scope>
    <source>
        <strain evidence="2">ChiBcec8-14828</strain>
    </source>
</reference>
<feature type="transmembrane region" description="Helical" evidence="1">
    <location>
        <begin position="40"/>
        <end position="61"/>
    </location>
</feature>
<evidence type="ECO:0000313" key="3">
    <source>
        <dbReference type="Proteomes" id="UP000824209"/>
    </source>
</evidence>
<reference evidence="2" key="2">
    <citation type="submission" date="2021-04" db="EMBL/GenBank/DDBJ databases">
        <authorList>
            <person name="Gilroy R."/>
        </authorList>
    </citation>
    <scope>NUCLEOTIDE SEQUENCE</scope>
    <source>
        <strain evidence="2">ChiBcec8-14828</strain>
    </source>
</reference>
<dbReference type="InterPro" id="IPR007211">
    <property type="entry name" value="DUF378"/>
</dbReference>
<gene>
    <name evidence="2" type="ORF">H9943_09210</name>
</gene>
<dbReference type="PANTHER" id="PTHR37304:SF1">
    <property type="entry name" value="MEMBRANE PROTEIN"/>
    <property type="match status" value="1"/>
</dbReference>
<accession>A0A9D2M4L2</accession>